<dbReference type="EMBL" id="JACXZA010000005">
    <property type="protein sequence ID" value="MBD3920922.1"/>
    <property type="molecule type" value="Genomic_DNA"/>
</dbReference>
<evidence type="ECO:0000313" key="3">
    <source>
        <dbReference type="Proteomes" id="UP000609346"/>
    </source>
</evidence>
<organism evidence="2 3">
    <name type="scientific">Paenibacillus terricola</name>
    <dbReference type="NCBI Taxonomy" id="2763503"/>
    <lineage>
        <taxon>Bacteria</taxon>
        <taxon>Bacillati</taxon>
        <taxon>Bacillota</taxon>
        <taxon>Bacilli</taxon>
        <taxon>Bacillales</taxon>
        <taxon>Paenibacillaceae</taxon>
        <taxon>Paenibacillus</taxon>
    </lineage>
</organism>
<evidence type="ECO:0000313" key="2">
    <source>
        <dbReference type="EMBL" id="MBD3920922.1"/>
    </source>
</evidence>
<protein>
    <submittedName>
        <fullName evidence="2">Uncharacterized protein</fullName>
    </submittedName>
</protein>
<dbReference type="Proteomes" id="UP000609346">
    <property type="component" value="Unassembled WGS sequence"/>
</dbReference>
<accession>A0ABR8MYA8</accession>
<reference evidence="2 3" key="1">
    <citation type="submission" date="2020-09" db="EMBL/GenBank/DDBJ databases">
        <title>Paenibacillus sp. strain PR3 16S rRNA gene Genome sequencing and assembly.</title>
        <authorList>
            <person name="Kim J."/>
        </authorList>
    </citation>
    <scope>NUCLEOTIDE SEQUENCE [LARGE SCALE GENOMIC DNA]</scope>
    <source>
        <strain evidence="2 3">PR3</strain>
    </source>
</reference>
<keyword evidence="3" id="KW-1185">Reference proteome</keyword>
<proteinExistence type="predicted"/>
<feature type="region of interest" description="Disordered" evidence="1">
    <location>
        <begin position="68"/>
        <end position="93"/>
    </location>
</feature>
<evidence type="ECO:0000256" key="1">
    <source>
        <dbReference type="SAM" id="MobiDB-lite"/>
    </source>
</evidence>
<sequence length="120" mass="12985">MAYGFGPGGFEALRGLAGRKRRSTINIFIFNGPIINQRAEGGGQILKNVGQNANQGGQNAILGRTSNKKANFANGNGRSGIAGKRNDEQGGQEAVKKNITVFKKSKHTHPHHRKGMFKVW</sequence>
<name>A0ABR8MYA8_9BACL</name>
<dbReference type="RefSeq" id="WP_191205233.1">
    <property type="nucleotide sequence ID" value="NZ_JACXZA010000005.1"/>
</dbReference>
<comment type="caution">
    <text evidence="2">The sequence shown here is derived from an EMBL/GenBank/DDBJ whole genome shotgun (WGS) entry which is preliminary data.</text>
</comment>
<gene>
    <name evidence="2" type="ORF">H8B09_19305</name>
</gene>